<evidence type="ECO:0000313" key="2">
    <source>
        <dbReference type="Proteomes" id="UP001054252"/>
    </source>
</evidence>
<evidence type="ECO:0000313" key="1">
    <source>
        <dbReference type="EMBL" id="GKU91670.1"/>
    </source>
</evidence>
<dbReference type="Proteomes" id="UP001054252">
    <property type="component" value="Unassembled WGS sequence"/>
</dbReference>
<gene>
    <name evidence="1" type="ORF">SLEP1_g5507</name>
</gene>
<accession>A0AAV5HY35</accession>
<organism evidence="1 2">
    <name type="scientific">Rubroshorea leprosula</name>
    <dbReference type="NCBI Taxonomy" id="152421"/>
    <lineage>
        <taxon>Eukaryota</taxon>
        <taxon>Viridiplantae</taxon>
        <taxon>Streptophyta</taxon>
        <taxon>Embryophyta</taxon>
        <taxon>Tracheophyta</taxon>
        <taxon>Spermatophyta</taxon>
        <taxon>Magnoliopsida</taxon>
        <taxon>eudicotyledons</taxon>
        <taxon>Gunneridae</taxon>
        <taxon>Pentapetalae</taxon>
        <taxon>rosids</taxon>
        <taxon>malvids</taxon>
        <taxon>Malvales</taxon>
        <taxon>Dipterocarpaceae</taxon>
        <taxon>Rubroshorea</taxon>
    </lineage>
</organism>
<name>A0AAV5HY35_9ROSI</name>
<proteinExistence type="predicted"/>
<sequence>MHCTSDSVELVPQLPDITRPYLWIVALTKFCDRLLTYIHMKEGIIKFVSL</sequence>
<comment type="caution">
    <text evidence="1">The sequence shown here is derived from an EMBL/GenBank/DDBJ whole genome shotgun (WGS) entry which is preliminary data.</text>
</comment>
<dbReference type="EMBL" id="BPVZ01000005">
    <property type="protein sequence ID" value="GKU91670.1"/>
    <property type="molecule type" value="Genomic_DNA"/>
</dbReference>
<reference evidence="1 2" key="1">
    <citation type="journal article" date="2021" name="Commun. Biol.">
        <title>The genome of Shorea leprosula (Dipterocarpaceae) highlights the ecological relevance of drought in aseasonal tropical rainforests.</title>
        <authorList>
            <person name="Ng K.K.S."/>
            <person name="Kobayashi M.J."/>
            <person name="Fawcett J.A."/>
            <person name="Hatakeyama M."/>
            <person name="Paape T."/>
            <person name="Ng C.H."/>
            <person name="Ang C.C."/>
            <person name="Tnah L.H."/>
            <person name="Lee C.T."/>
            <person name="Nishiyama T."/>
            <person name="Sese J."/>
            <person name="O'Brien M.J."/>
            <person name="Copetti D."/>
            <person name="Mohd Noor M.I."/>
            <person name="Ong R.C."/>
            <person name="Putra M."/>
            <person name="Sireger I.Z."/>
            <person name="Indrioko S."/>
            <person name="Kosugi Y."/>
            <person name="Izuno A."/>
            <person name="Isagi Y."/>
            <person name="Lee S.L."/>
            <person name="Shimizu K.K."/>
        </authorList>
    </citation>
    <scope>NUCLEOTIDE SEQUENCE [LARGE SCALE GENOMIC DNA]</scope>
    <source>
        <strain evidence="1">214</strain>
    </source>
</reference>
<protein>
    <submittedName>
        <fullName evidence="1">Uncharacterized protein</fullName>
    </submittedName>
</protein>
<dbReference type="AlphaFoldDB" id="A0AAV5HY35"/>
<keyword evidence="2" id="KW-1185">Reference proteome</keyword>